<keyword evidence="1" id="KW-1185">Reference proteome</keyword>
<name>A0A1I7WJX8_HETBA</name>
<sequence length="103" mass="11877">MLLLFFGLYLPVSLFIRIFRVQVFVNLPRQITTDQIAVPRSTNYLANATTTDKGRTRNRLFKTDDVVLLQDPSHFPLSLHEMFKLHAFRSDNLCLFGHLLAIG</sequence>
<dbReference type="AlphaFoldDB" id="A0A1I7WJX8"/>
<proteinExistence type="predicted"/>
<dbReference type="Proteomes" id="UP000095283">
    <property type="component" value="Unplaced"/>
</dbReference>
<evidence type="ECO:0000313" key="2">
    <source>
        <dbReference type="WBParaSite" id="Hba_05337"/>
    </source>
</evidence>
<organism evidence="1 2">
    <name type="scientific">Heterorhabditis bacteriophora</name>
    <name type="common">Entomopathogenic nematode worm</name>
    <dbReference type="NCBI Taxonomy" id="37862"/>
    <lineage>
        <taxon>Eukaryota</taxon>
        <taxon>Metazoa</taxon>
        <taxon>Ecdysozoa</taxon>
        <taxon>Nematoda</taxon>
        <taxon>Chromadorea</taxon>
        <taxon>Rhabditida</taxon>
        <taxon>Rhabditina</taxon>
        <taxon>Rhabditomorpha</taxon>
        <taxon>Strongyloidea</taxon>
        <taxon>Heterorhabditidae</taxon>
        <taxon>Heterorhabditis</taxon>
    </lineage>
</organism>
<accession>A0A1I7WJX8</accession>
<protein>
    <submittedName>
        <fullName evidence="2">Secreted protein</fullName>
    </submittedName>
</protein>
<evidence type="ECO:0000313" key="1">
    <source>
        <dbReference type="Proteomes" id="UP000095283"/>
    </source>
</evidence>
<reference evidence="2" key="1">
    <citation type="submission" date="2016-11" db="UniProtKB">
        <authorList>
            <consortium name="WormBaseParasite"/>
        </authorList>
    </citation>
    <scope>IDENTIFICATION</scope>
</reference>
<dbReference type="WBParaSite" id="Hba_05337">
    <property type="protein sequence ID" value="Hba_05337"/>
    <property type="gene ID" value="Hba_05337"/>
</dbReference>